<feature type="transmembrane region" description="Helical" evidence="1">
    <location>
        <begin position="6"/>
        <end position="28"/>
    </location>
</feature>
<dbReference type="Gene3D" id="3.30.700.10">
    <property type="entry name" value="Glycoprotein, Type 4 Pilin"/>
    <property type="match status" value="1"/>
</dbReference>
<dbReference type="RefSeq" id="WP_169147572.1">
    <property type="nucleotide sequence ID" value="NZ_JABBGA010000021.1"/>
</dbReference>
<protein>
    <submittedName>
        <fullName evidence="2">Prepilin-type N-terminal cleavage/methylation domain-containing protein</fullName>
    </submittedName>
</protein>
<keyword evidence="3" id="KW-1185">Reference proteome</keyword>
<accession>A0A848G9A8</accession>
<gene>
    <name evidence="2" type="ORF">HHL15_19955</name>
</gene>
<evidence type="ECO:0000313" key="2">
    <source>
        <dbReference type="EMBL" id="NML28039.1"/>
    </source>
</evidence>
<dbReference type="NCBIfam" id="TIGR02532">
    <property type="entry name" value="IV_pilin_GFxxxE"/>
    <property type="match status" value="1"/>
</dbReference>
<dbReference type="AlphaFoldDB" id="A0A848G9A8"/>
<comment type="caution">
    <text evidence="2">The sequence shown here is derived from an EMBL/GenBank/DDBJ whole genome shotgun (WGS) entry which is preliminary data.</text>
</comment>
<dbReference type="EMBL" id="JABBGA010000021">
    <property type="protein sequence ID" value="NML28039.1"/>
    <property type="molecule type" value="Genomic_DNA"/>
</dbReference>
<evidence type="ECO:0000256" key="1">
    <source>
        <dbReference type="SAM" id="Phobius"/>
    </source>
</evidence>
<keyword evidence="1" id="KW-0812">Transmembrane</keyword>
<dbReference type="Pfam" id="PF07963">
    <property type="entry name" value="N_methyl"/>
    <property type="match status" value="1"/>
</dbReference>
<keyword evidence="1" id="KW-1133">Transmembrane helix</keyword>
<organism evidence="2 3">
    <name type="scientific">Zoogloea dura</name>
    <dbReference type="NCBI Taxonomy" id="2728840"/>
    <lineage>
        <taxon>Bacteria</taxon>
        <taxon>Pseudomonadati</taxon>
        <taxon>Pseudomonadota</taxon>
        <taxon>Betaproteobacteria</taxon>
        <taxon>Rhodocyclales</taxon>
        <taxon>Zoogloeaceae</taxon>
        <taxon>Zoogloea</taxon>
    </lineage>
</organism>
<proteinExistence type="predicted"/>
<keyword evidence="1" id="KW-0472">Membrane</keyword>
<dbReference type="InterPro" id="IPR012902">
    <property type="entry name" value="N_methyl_site"/>
</dbReference>
<name>A0A848G9A8_9RHOO</name>
<sequence>MHRTNAGFTLVEIAVVLVIIGLLLGGVLKGQELINSAKVKSMVSDFRSTATHVYAYQDRFRAMPGDDPGVTNRLGGAIKASTGGSVGNGRIDGPWNSSVASDEAVLFWQHVRLANLATGDSRNPAAEGIVLLDWLPRNAMGGRIGITGQTPISGWAGSFFVCQDNLNGNFARQIDTTMDDGQPNSGSVRLLAGSVASGNAVLPAELTDSAQYTVCTSF</sequence>
<reference evidence="2 3" key="1">
    <citation type="submission" date="2020-04" db="EMBL/GenBank/DDBJ databases">
        <title>Zoogloea sp. G-4-1-14 isolated from soil.</title>
        <authorList>
            <person name="Dahal R.H."/>
        </authorList>
    </citation>
    <scope>NUCLEOTIDE SEQUENCE [LARGE SCALE GENOMIC DNA]</scope>
    <source>
        <strain evidence="2 3">G-4-1-14</strain>
    </source>
</reference>
<dbReference type="SUPFAM" id="SSF54523">
    <property type="entry name" value="Pili subunits"/>
    <property type="match status" value="1"/>
</dbReference>
<evidence type="ECO:0000313" key="3">
    <source>
        <dbReference type="Proteomes" id="UP000580043"/>
    </source>
</evidence>
<dbReference type="Proteomes" id="UP000580043">
    <property type="component" value="Unassembled WGS sequence"/>
</dbReference>
<dbReference type="InterPro" id="IPR045584">
    <property type="entry name" value="Pilin-like"/>
</dbReference>
<dbReference type="PROSITE" id="PS00409">
    <property type="entry name" value="PROKAR_NTER_METHYL"/>
    <property type="match status" value="1"/>
</dbReference>